<dbReference type="AlphaFoldDB" id="A0A0C3GMN8"/>
<proteinExistence type="predicted"/>
<feature type="domain" description="NmrA-like" evidence="1">
    <location>
        <begin position="121"/>
        <end position="420"/>
    </location>
</feature>
<dbReference type="Proteomes" id="UP000054321">
    <property type="component" value="Unassembled WGS sequence"/>
</dbReference>
<evidence type="ECO:0000259" key="1">
    <source>
        <dbReference type="Pfam" id="PF05368"/>
    </source>
</evidence>
<dbReference type="OrthoDB" id="419598at2759"/>
<name>A0A0C3GMN8_OIDMZ</name>
<evidence type="ECO:0000313" key="3">
    <source>
        <dbReference type="Proteomes" id="UP000054321"/>
    </source>
</evidence>
<dbReference type="Pfam" id="PF05368">
    <property type="entry name" value="NmrA"/>
    <property type="match status" value="1"/>
</dbReference>
<dbReference type="Gene3D" id="3.40.50.720">
    <property type="entry name" value="NAD(P)-binding Rossmann-like Domain"/>
    <property type="match status" value="1"/>
</dbReference>
<dbReference type="PANTHER" id="PTHR43162:SF1">
    <property type="entry name" value="PRESTALK A DIFFERENTIATION PROTEIN A"/>
    <property type="match status" value="1"/>
</dbReference>
<keyword evidence="3" id="KW-1185">Reference proteome</keyword>
<sequence>MFYASISKRSTAKKMVICDTNPIIHDDEETTERSDMLGSSPVTSKPCALHASHGVPASKDCLPNRTQGLTFKLEVIAYRLLGGTSPKVKFLLRCITTSIFDPIPPWIIIYSITNDIMASIKIIVFGPTGKVGSATARYARQQGAKIILAMRDPQKPIPGLTPEQELEGGYERIQADLANPDSISAAVNATGATRAFIYVAFGTADHMKSSITALKSAGVEFVVLLSSWAVQGDLRSIQPNEFVAWTHAQVEIGLEEVFGVNGFAAVRPAFFASNALWYKRMISEGEVKMAYPNAEFDWISPEDIGGICATLLARGSQGVESSSDGNAVFLCGPEKLSQRDAIGVLGRVIGKDLKVTELDAQAGLETFVKLGLPEPVAKELIGTLAKRDKEGTMFGSPMYERAVGNVEEYMGQKPMRFEEWVELNKPAIDA</sequence>
<dbReference type="InParanoid" id="A0A0C3GMN8"/>
<evidence type="ECO:0000313" key="2">
    <source>
        <dbReference type="EMBL" id="KIM92819.1"/>
    </source>
</evidence>
<accession>A0A0C3GMN8</accession>
<dbReference type="InterPro" id="IPR051604">
    <property type="entry name" value="Ergot_Alk_Oxidoreductase"/>
</dbReference>
<dbReference type="PANTHER" id="PTHR43162">
    <property type="match status" value="1"/>
</dbReference>
<dbReference type="SUPFAM" id="SSF51735">
    <property type="entry name" value="NAD(P)-binding Rossmann-fold domains"/>
    <property type="match status" value="1"/>
</dbReference>
<dbReference type="HOGENOM" id="CLU_007383_10_0_1"/>
<dbReference type="InterPro" id="IPR008030">
    <property type="entry name" value="NmrA-like"/>
</dbReference>
<protein>
    <recommendedName>
        <fullName evidence="1">NmrA-like domain-containing protein</fullName>
    </recommendedName>
</protein>
<dbReference type="STRING" id="913774.A0A0C3GMN8"/>
<gene>
    <name evidence="2" type="ORF">OIDMADRAFT_149962</name>
</gene>
<reference evidence="3" key="2">
    <citation type="submission" date="2015-01" db="EMBL/GenBank/DDBJ databases">
        <title>Evolutionary Origins and Diversification of the Mycorrhizal Mutualists.</title>
        <authorList>
            <consortium name="DOE Joint Genome Institute"/>
            <consortium name="Mycorrhizal Genomics Consortium"/>
            <person name="Kohler A."/>
            <person name="Kuo A."/>
            <person name="Nagy L.G."/>
            <person name="Floudas D."/>
            <person name="Copeland A."/>
            <person name="Barry K.W."/>
            <person name="Cichocki N."/>
            <person name="Veneault-Fourrey C."/>
            <person name="LaButti K."/>
            <person name="Lindquist E.A."/>
            <person name="Lipzen A."/>
            <person name="Lundell T."/>
            <person name="Morin E."/>
            <person name="Murat C."/>
            <person name="Riley R."/>
            <person name="Ohm R."/>
            <person name="Sun H."/>
            <person name="Tunlid A."/>
            <person name="Henrissat B."/>
            <person name="Grigoriev I.V."/>
            <person name="Hibbett D.S."/>
            <person name="Martin F."/>
        </authorList>
    </citation>
    <scope>NUCLEOTIDE SEQUENCE [LARGE SCALE GENOMIC DNA]</scope>
    <source>
        <strain evidence="3">Zn</strain>
    </source>
</reference>
<dbReference type="InterPro" id="IPR036291">
    <property type="entry name" value="NAD(P)-bd_dom_sf"/>
</dbReference>
<organism evidence="2 3">
    <name type="scientific">Oidiodendron maius (strain Zn)</name>
    <dbReference type="NCBI Taxonomy" id="913774"/>
    <lineage>
        <taxon>Eukaryota</taxon>
        <taxon>Fungi</taxon>
        <taxon>Dikarya</taxon>
        <taxon>Ascomycota</taxon>
        <taxon>Pezizomycotina</taxon>
        <taxon>Leotiomycetes</taxon>
        <taxon>Leotiomycetes incertae sedis</taxon>
        <taxon>Myxotrichaceae</taxon>
        <taxon>Oidiodendron</taxon>
    </lineage>
</organism>
<reference evidence="2 3" key="1">
    <citation type="submission" date="2014-04" db="EMBL/GenBank/DDBJ databases">
        <authorList>
            <consortium name="DOE Joint Genome Institute"/>
            <person name="Kuo A."/>
            <person name="Martino E."/>
            <person name="Perotto S."/>
            <person name="Kohler A."/>
            <person name="Nagy L.G."/>
            <person name="Floudas D."/>
            <person name="Copeland A."/>
            <person name="Barry K.W."/>
            <person name="Cichocki N."/>
            <person name="Veneault-Fourrey C."/>
            <person name="LaButti K."/>
            <person name="Lindquist E.A."/>
            <person name="Lipzen A."/>
            <person name="Lundell T."/>
            <person name="Morin E."/>
            <person name="Murat C."/>
            <person name="Sun H."/>
            <person name="Tunlid A."/>
            <person name="Henrissat B."/>
            <person name="Grigoriev I.V."/>
            <person name="Hibbett D.S."/>
            <person name="Martin F."/>
            <person name="Nordberg H.P."/>
            <person name="Cantor M.N."/>
            <person name="Hua S.X."/>
        </authorList>
    </citation>
    <scope>NUCLEOTIDE SEQUENCE [LARGE SCALE GENOMIC DNA]</scope>
    <source>
        <strain evidence="2 3">Zn</strain>
    </source>
</reference>
<dbReference type="EMBL" id="KN832905">
    <property type="protein sequence ID" value="KIM92819.1"/>
    <property type="molecule type" value="Genomic_DNA"/>
</dbReference>